<proteinExistence type="inferred from homology"/>
<keyword evidence="2 5" id="KW-0274">FAD</keyword>
<feature type="domain" description="FAD/NAD(P)-binding" evidence="6">
    <location>
        <begin position="21"/>
        <end position="303"/>
    </location>
</feature>
<protein>
    <recommendedName>
        <fullName evidence="5">Ferredoxin--NADP reductase</fullName>
        <shortName evidence="5">FNR</shortName>
        <shortName evidence="5">Fd-NADP(+) reductase</shortName>
        <ecNumber evidence="5">1.18.1.2</ecNumber>
    </recommendedName>
</protein>
<feature type="binding site" evidence="5">
    <location>
        <position position="102"/>
    </location>
    <ligand>
        <name>FAD</name>
        <dbReference type="ChEBI" id="CHEBI:57692"/>
    </ligand>
</feature>
<evidence type="ECO:0000256" key="2">
    <source>
        <dbReference type="ARBA" id="ARBA00022827"/>
    </source>
</evidence>
<comment type="cofactor">
    <cofactor evidence="5">
        <name>FAD</name>
        <dbReference type="ChEBI" id="CHEBI:57692"/>
    </cofactor>
    <text evidence="5">Binds 1 FAD per subunit.</text>
</comment>
<dbReference type="Pfam" id="PF07992">
    <property type="entry name" value="Pyr_redox_2"/>
    <property type="match status" value="1"/>
</dbReference>
<accession>A0ABY2XIJ4</accession>
<evidence type="ECO:0000256" key="5">
    <source>
        <dbReference type="HAMAP-Rule" id="MF_01685"/>
    </source>
</evidence>
<evidence type="ECO:0000256" key="1">
    <source>
        <dbReference type="ARBA" id="ARBA00022630"/>
    </source>
</evidence>
<organism evidence="7 8">
    <name type="scientific">Alloalcanivorax gelatiniphagus</name>
    <dbReference type="NCBI Taxonomy" id="1194167"/>
    <lineage>
        <taxon>Bacteria</taxon>
        <taxon>Pseudomonadati</taxon>
        <taxon>Pseudomonadota</taxon>
        <taxon>Gammaproteobacteria</taxon>
        <taxon>Oceanospirillales</taxon>
        <taxon>Alcanivoracaceae</taxon>
        <taxon>Alloalcanivorax</taxon>
    </lineage>
</organism>
<sequence length="349" mass="38224">MSHTESQTSRPPGEVSEIETDVLIVGAGPCGLFATFELGMLGMRCDVVDVLDRPGGQCAELYPEKPIYDIPALPDCSGEQLIDNLLLQARPFEPRFHFGLMVEALNRMDDGRWRVRTNDGQCFIAGAVVIAAGSGCFSPRKLPAAGAEMHEGEGLLYAVRERERLRGKHLVVVGGGDSALDWALNLHDIAERLTLVHRRDRFRAAPDTVNKVRALIDTGAMDFRAGAVAELVDDSGQLSGVRLQGGDQVVCDHVLAFFGLSARLGPLTSFGLDMHGDHIRVDTERFATSLDGVYAIGDVCWYPGKLRLILSGFHEAALMAHDVKRRLHPDIRHVFEHSTTAMKEHLGPR</sequence>
<keyword evidence="1 5" id="KW-0285">Flavoprotein</keyword>
<comment type="similarity">
    <text evidence="5">Belongs to the ferredoxin--NADP reductase type 2 family.</text>
</comment>
<feature type="binding site" evidence="5">
    <location>
        <position position="49"/>
    </location>
    <ligand>
        <name>FAD</name>
        <dbReference type="ChEBI" id="CHEBI:57692"/>
    </ligand>
</feature>
<dbReference type="InterPro" id="IPR036188">
    <property type="entry name" value="FAD/NAD-bd_sf"/>
</dbReference>
<dbReference type="PRINTS" id="PR00368">
    <property type="entry name" value="FADPNR"/>
</dbReference>
<evidence type="ECO:0000256" key="3">
    <source>
        <dbReference type="ARBA" id="ARBA00022857"/>
    </source>
</evidence>
<feature type="binding site" evidence="5">
    <location>
        <position position="298"/>
    </location>
    <ligand>
        <name>FAD</name>
        <dbReference type="ChEBI" id="CHEBI:57692"/>
    </ligand>
</feature>
<dbReference type="InterPro" id="IPR050097">
    <property type="entry name" value="Ferredoxin-NADP_redctase_2"/>
</dbReference>
<dbReference type="EC" id="1.18.1.2" evidence="5"/>
<feature type="binding site" evidence="5">
    <location>
        <position position="62"/>
    </location>
    <ligand>
        <name>FAD</name>
        <dbReference type="ChEBI" id="CHEBI:57692"/>
    </ligand>
</feature>
<dbReference type="PANTHER" id="PTHR48105">
    <property type="entry name" value="THIOREDOXIN REDUCTASE 1-RELATED-RELATED"/>
    <property type="match status" value="1"/>
</dbReference>
<evidence type="ECO:0000259" key="6">
    <source>
        <dbReference type="Pfam" id="PF07992"/>
    </source>
</evidence>
<reference evidence="7 8" key="1">
    <citation type="submission" date="2019-05" db="EMBL/GenBank/DDBJ databases">
        <title>Genome of Alcanivorax gelatiniphagus, an oil degrading marine bacteria.</title>
        <authorList>
            <person name="Kwon K.K."/>
        </authorList>
    </citation>
    <scope>NUCLEOTIDE SEQUENCE [LARGE SCALE GENOMIC DNA]</scope>
    <source>
        <strain evidence="7 8">MEBiC 08158</strain>
    </source>
</reference>
<keyword evidence="3 5" id="KW-0521">NADP</keyword>
<feature type="binding site" evidence="5">
    <location>
        <position position="57"/>
    </location>
    <ligand>
        <name>FAD</name>
        <dbReference type="ChEBI" id="CHEBI:57692"/>
    </ligand>
</feature>
<dbReference type="Proteomes" id="UP000739180">
    <property type="component" value="Unassembled WGS sequence"/>
</dbReference>
<comment type="catalytic activity">
    <reaction evidence="5">
        <text>2 reduced [2Fe-2S]-[ferredoxin] + NADP(+) + H(+) = 2 oxidized [2Fe-2S]-[ferredoxin] + NADPH</text>
        <dbReference type="Rhea" id="RHEA:20125"/>
        <dbReference type="Rhea" id="RHEA-COMP:10000"/>
        <dbReference type="Rhea" id="RHEA-COMP:10001"/>
        <dbReference type="ChEBI" id="CHEBI:15378"/>
        <dbReference type="ChEBI" id="CHEBI:33737"/>
        <dbReference type="ChEBI" id="CHEBI:33738"/>
        <dbReference type="ChEBI" id="CHEBI:57783"/>
        <dbReference type="ChEBI" id="CHEBI:58349"/>
        <dbReference type="EC" id="1.18.1.2"/>
    </reaction>
</comment>
<feature type="binding site" evidence="5">
    <location>
        <position position="30"/>
    </location>
    <ligand>
        <name>FAD</name>
        <dbReference type="ChEBI" id="CHEBI:57692"/>
    </ligand>
</feature>
<evidence type="ECO:0000256" key="4">
    <source>
        <dbReference type="ARBA" id="ARBA00023002"/>
    </source>
</evidence>
<name>A0ABY2XIJ4_9GAMM</name>
<dbReference type="Gene3D" id="3.50.50.60">
    <property type="entry name" value="FAD/NAD(P)-binding domain"/>
    <property type="match status" value="2"/>
</dbReference>
<dbReference type="SUPFAM" id="SSF51905">
    <property type="entry name" value="FAD/NAD(P)-binding domain"/>
    <property type="match status" value="1"/>
</dbReference>
<dbReference type="InterPro" id="IPR023753">
    <property type="entry name" value="FAD/NAD-binding_dom"/>
</dbReference>
<feature type="binding site" evidence="5">
    <location>
        <position position="339"/>
    </location>
    <ligand>
        <name>FAD</name>
        <dbReference type="ChEBI" id="CHEBI:57692"/>
    </ligand>
</feature>
<evidence type="ECO:0000313" key="7">
    <source>
        <dbReference type="EMBL" id="TMW11653.1"/>
    </source>
</evidence>
<evidence type="ECO:0000313" key="8">
    <source>
        <dbReference type="Proteomes" id="UP000739180"/>
    </source>
</evidence>
<gene>
    <name evidence="7" type="ORF">FGS76_13840</name>
</gene>
<keyword evidence="8" id="KW-1185">Reference proteome</keyword>
<dbReference type="InterPro" id="IPR022890">
    <property type="entry name" value="Fd--NADP_Rdtase_type_2"/>
</dbReference>
<dbReference type="PRINTS" id="PR00469">
    <property type="entry name" value="PNDRDTASEII"/>
</dbReference>
<dbReference type="EMBL" id="VCQT01000040">
    <property type="protein sequence ID" value="TMW11653.1"/>
    <property type="molecule type" value="Genomic_DNA"/>
</dbReference>
<dbReference type="HAMAP" id="MF_01685">
    <property type="entry name" value="FENR2"/>
    <property type="match status" value="1"/>
</dbReference>
<comment type="subunit">
    <text evidence="5">Homodimer.</text>
</comment>
<comment type="caution">
    <text evidence="7">The sequence shown here is derived from an EMBL/GenBank/DDBJ whole genome shotgun (WGS) entry which is preliminary data.</text>
</comment>
<feature type="binding site" evidence="5">
    <location>
        <position position="137"/>
    </location>
    <ligand>
        <name>FAD</name>
        <dbReference type="ChEBI" id="CHEBI:57692"/>
    </ligand>
</feature>
<keyword evidence="4 5" id="KW-0560">Oxidoreductase</keyword>